<organism evidence="12 13">
    <name type="scientific">Neptuniibacter caesariensis</name>
    <dbReference type="NCBI Taxonomy" id="207954"/>
    <lineage>
        <taxon>Bacteria</taxon>
        <taxon>Pseudomonadati</taxon>
        <taxon>Pseudomonadota</taxon>
        <taxon>Gammaproteobacteria</taxon>
        <taxon>Oceanospirillales</taxon>
        <taxon>Oceanospirillaceae</taxon>
        <taxon>Neptuniibacter</taxon>
    </lineage>
</organism>
<comment type="similarity">
    <text evidence="2 8">Belongs to the UDP-glucose/GDP-mannose dehydrogenase family.</text>
</comment>
<evidence type="ECO:0000256" key="6">
    <source>
        <dbReference type="ARBA" id="ARBA00023027"/>
    </source>
</evidence>
<evidence type="ECO:0000313" key="13">
    <source>
        <dbReference type="Proteomes" id="UP000002171"/>
    </source>
</evidence>
<dbReference type="SUPFAM" id="SSF48179">
    <property type="entry name" value="6-phosphogluconate dehydrogenase C-terminal domain-like"/>
    <property type="match status" value="1"/>
</dbReference>
<evidence type="ECO:0000256" key="1">
    <source>
        <dbReference type="ARBA" id="ARBA00004701"/>
    </source>
</evidence>
<dbReference type="GO" id="GO:0003979">
    <property type="term" value="F:UDP-glucose 6-dehydrogenase activity"/>
    <property type="evidence" value="ECO:0007669"/>
    <property type="project" value="UniProtKB-EC"/>
</dbReference>
<dbReference type="InterPro" id="IPR036220">
    <property type="entry name" value="UDP-Glc/GDP-Man_DH_C_sf"/>
</dbReference>
<evidence type="ECO:0000256" key="9">
    <source>
        <dbReference type="PIRSR" id="PIRSR500134-2"/>
    </source>
</evidence>
<dbReference type="EMBL" id="AAOW01000028">
    <property type="protein sequence ID" value="EAR59943.1"/>
    <property type="molecule type" value="Genomic_DNA"/>
</dbReference>
<evidence type="ECO:0000256" key="3">
    <source>
        <dbReference type="ARBA" id="ARBA00012954"/>
    </source>
</evidence>
<dbReference type="PANTHER" id="PTHR43750">
    <property type="entry name" value="UDP-GLUCOSE 6-DEHYDROGENASE TUAD"/>
    <property type="match status" value="1"/>
</dbReference>
<proteinExistence type="inferred from homology"/>
<dbReference type="SUPFAM" id="SSF51735">
    <property type="entry name" value="NAD(P)-binding Rossmann-fold domains"/>
    <property type="match status" value="1"/>
</dbReference>
<feature type="binding site" evidence="10">
    <location>
        <position position="143"/>
    </location>
    <ligand>
        <name>NAD(+)</name>
        <dbReference type="ChEBI" id="CHEBI:57540"/>
    </ligand>
</feature>
<evidence type="ECO:0000256" key="5">
    <source>
        <dbReference type="ARBA" id="ARBA00023002"/>
    </source>
</evidence>
<dbReference type="SUPFAM" id="SSF52413">
    <property type="entry name" value="UDP-glucose/GDP-mannose dehydrogenase C-terminal domain"/>
    <property type="match status" value="1"/>
</dbReference>
<keyword evidence="13" id="KW-1185">Reference proteome</keyword>
<dbReference type="AlphaFoldDB" id="A0A7U8C1U0"/>
<dbReference type="InterPro" id="IPR036291">
    <property type="entry name" value="NAD(P)-bd_dom_sf"/>
</dbReference>
<dbReference type="InterPro" id="IPR017476">
    <property type="entry name" value="UDP-Glc/GDP-Man"/>
</dbReference>
<evidence type="ECO:0000256" key="10">
    <source>
        <dbReference type="PIRSR" id="PIRSR500134-3"/>
    </source>
</evidence>
<sequence>MKVTIWGNELLAWTAAAALAESGNHVLLVTNEHEVPNEAETEFKVSNEPGLEQLITDSKACGRLKVGSDEEGVIHASNHILALNPDQFVTAERLVARLSQTHSSNLLIINQSNFGVGSSDRLQSQIGEANNQVICYIPDMLAEGSALQDYKWPQTYIIGCTNDWAMLNIKALFRPFSQAVKQWMIMTAKEAEFTKFANTGMLALRLGYINELANLADQLEVDIEVIREAMVTDPRIGPHYLHPGCGFGGLHFQQYIEALSELMSEARNSKLLDTVLTENEKQKEQPFRKLWRHYDCDLENRVVTIWGLSFKPGTASIDNAPSLKVINTLLAQNCRVQVHDPEAMGNIREHFGEQPNLAYFDNGYDSLKKSDGLLLLTDWPEYWSPDYDEILNQMKYPLIIDGRNIFDKEMLESLGFIYYGVGR</sequence>
<evidence type="ECO:0000256" key="7">
    <source>
        <dbReference type="ARBA" id="ARBA00047473"/>
    </source>
</evidence>
<reference evidence="12 13" key="1">
    <citation type="submission" date="2006-02" db="EMBL/GenBank/DDBJ databases">
        <authorList>
            <person name="Pinhassi J."/>
            <person name="Pedros-Alio C."/>
            <person name="Ferriera S."/>
            <person name="Johnson J."/>
            <person name="Kravitz S."/>
            <person name="Halpern A."/>
            <person name="Remington K."/>
            <person name="Beeson K."/>
            <person name="Tran B."/>
            <person name="Rogers Y.-H."/>
            <person name="Friedman R."/>
            <person name="Venter J.C."/>
        </authorList>
    </citation>
    <scope>NUCLEOTIDE SEQUENCE [LARGE SCALE GENOMIC DNA]</scope>
    <source>
        <strain evidence="12 13">MED92</strain>
    </source>
</reference>
<dbReference type="InterPro" id="IPR028357">
    <property type="entry name" value="UDPglc_DH_bac"/>
</dbReference>
<dbReference type="RefSeq" id="WP_007020879.1">
    <property type="nucleotide sequence ID" value="NZ_CH724125.1"/>
</dbReference>
<comment type="pathway">
    <text evidence="1">Nucleotide-sugar biosynthesis; UDP-alpha-D-glucuronate biosynthesis; UDP-alpha-D-glucuronate from UDP-alpha-D-glucose: step 1/1.</text>
</comment>
<keyword evidence="5 8" id="KW-0560">Oxidoreductase</keyword>
<comment type="catalytic activity">
    <reaction evidence="7 8">
        <text>UDP-alpha-D-glucose + 2 NAD(+) + H2O = UDP-alpha-D-glucuronate + 2 NADH + 3 H(+)</text>
        <dbReference type="Rhea" id="RHEA:23596"/>
        <dbReference type="ChEBI" id="CHEBI:15377"/>
        <dbReference type="ChEBI" id="CHEBI:15378"/>
        <dbReference type="ChEBI" id="CHEBI:57540"/>
        <dbReference type="ChEBI" id="CHEBI:57945"/>
        <dbReference type="ChEBI" id="CHEBI:58052"/>
        <dbReference type="ChEBI" id="CHEBI:58885"/>
        <dbReference type="EC" id="1.1.1.22"/>
    </reaction>
</comment>
<dbReference type="Gene3D" id="3.40.50.720">
    <property type="entry name" value="NAD(P)-binding Rossmann-like Domain"/>
    <property type="match status" value="2"/>
</dbReference>
<evidence type="ECO:0000256" key="2">
    <source>
        <dbReference type="ARBA" id="ARBA00006601"/>
    </source>
</evidence>
<dbReference type="PIRSF" id="PIRSF500134">
    <property type="entry name" value="UDPglc_DH_bac"/>
    <property type="match status" value="1"/>
</dbReference>
<dbReference type="SMART" id="SM00984">
    <property type="entry name" value="UDPG_MGDP_dh_C"/>
    <property type="match status" value="1"/>
</dbReference>
<comment type="caution">
    <text evidence="12">The sequence shown here is derived from an EMBL/GenBank/DDBJ whole genome shotgun (WGS) entry which is preliminary data.</text>
</comment>
<dbReference type="Pfam" id="PF03720">
    <property type="entry name" value="UDPG_MGDP_dh_C"/>
    <property type="match status" value="1"/>
</dbReference>
<dbReference type="Pfam" id="PF03721">
    <property type="entry name" value="UDPG_MGDP_dh_N"/>
    <property type="match status" value="1"/>
</dbReference>
<protein>
    <recommendedName>
        <fullName evidence="4 8">UDP-glucose 6-dehydrogenase</fullName>
        <ecNumber evidence="3 8">1.1.1.22</ecNumber>
    </recommendedName>
</protein>
<dbReference type="InterPro" id="IPR014026">
    <property type="entry name" value="UDP-Glc/GDP-Man_DH_dimer"/>
</dbReference>
<feature type="binding site" evidence="9">
    <location>
        <begin position="240"/>
        <end position="244"/>
    </location>
    <ligand>
        <name>substrate</name>
    </ligand>
</feature>
<dbReference type="Gene3D" id="1.20.5.100">
    <property type="entry name" value="Cytochrome c1, transmembrane anchor, C-terminal"/>
    <property type="match status" value="1"/>
</dbReference>
<gene>
    <name evidence="12" type="ORF">MED92_16070</name>
</gene>
<dbReference type="EC" id="1.1.1.22" evidence="3 8"/>
<dbReference type="Proteomes" id="UP000002171">
    <property type="component" value="Unassembled WGS sequence"/>
</dbReference>
<dbReference type="InterPro" id="IPR014027">
    <property type="entry name" value="UDP-Glc/GDP-Man_DH_C"/>
</dbReference>
<evidence type="ECO:0000313" key="12">
    <source>
        <dbReference type="EMBL" id="EAR59943.1"/>
    </source>
</evidence>
<dbReference type="GO" id="GO:0051287">
    <property type="term" value="F:NAD binding"/>
    <property type="evidence" value="ECO:0007669"/>
    <property type="project" value="InterPro"/>
</dbReference>
<dbReference type="Pfam" id="PF00984">
    <property type="entry name" value="UDPG_MGDP_dh"/>
    <property type="match status" value="1"/>
</dbReference>
<evidence type="ECO:0000259" key="11">
    <source>
        <dbReference type="SMART" id="SM00984"/>
    </source>
</evidence>
<dbReference type="PANTHER" id="PTHR43750:SF3">
    <property type="entry name" value="UDP-GLUCOSE 6-DEHYDROGENASE TUAD"/>
    <property type="match status" value="1"/>
</dbReference>
<dbReference type="InterPro" id="IPR008927">
    <property type="entry name" value="6-PGluconate_DH-like_C_sf"/>
</dbReference>
<dbReference type="NCBIfam" id="TIGR03026">
    <property type="entry name" value="NDP-sugDHase"/>
    <property type="match status" value="1"/>
</dbReference>
<feature type="binding site" evidence="9">
    <location>
        <position position="195"/>
    </location>
    <ligand>
        <name>substrate</name>
    </ligand>
</feature>
<evidence type="ECO:0000256" key="8">
    <source>
        <dbReference type="PIRNR" id="PIRNR000124"/>
    </source>
</evidence>
<dbReference type="UniPathway" id="UPA00038">
    <property type="reaction ID" value="UER00491"/>
</dbReference>
<dbReference type="OrthoDB" id="9803238at2"/>
<name>A0A7U8C1U0_NEPCE</name>
<dbReference type="InterPro" id="IPR001732">
    <property type="entry name" value="UDP-Glc/GDP-Man_DH_N"/>
</dbReference>
<dbReference type="PIRSF" id="PIRSF000124">
    <property type="entry name" value="UDPglc_GDPman_dh"/>
    <property type="match status" value="1"/>
</dbReference>
<feature type="domain" description="UDP-glucose/GDP-mannose dehydrogenase C-terminal" evidence="11">
    <location>
        <begin position="304"/>
        <end position="408"/>
    </location>
</feature>
<dbReference type="GO" id="GO:0000271">
    <property type="term" value="P:polysaccharide biosynthetic process"/>
    <property type="evidence" value="ECO:0007669"/>
    <property type="project" value="InterPro"/>
</dbReference>
<feature type="binding site" evidence="9">
    <location>
        <position position="248"/>
    </location>
    <ligand>
        <name>substrate</name>
    </ligand>
</feature>
<accession>A0A7U8C1U0</accession>
<dbReference type="GO" id="GO:0006065">
    <property type="term" value="P:UDP-glucuronate biosynthetic process"/>
    <property type="evidence" value="ECO:0007669"/>
    <property type="project" value="UniProtKB-UniPathway"/>
</dbReference>
<feature type="binding site" evidence="9">
    <location>
        <position position="311"/>
    </location>
    <ligand>
        <name>substrate</name>
    </ligand>
</feature>
<keyword evidence="6 8" id="KW-0520">NAD</keyword>
<evidence type="ECO:0000256" key="4">
    <source>
        <dbReference type="ARBA" id="ARBA00015132"/>
    </source>
</evidence>